<dbReference type="AlphaFoldDB" id="W4P3S4"/>
<name>W4P3S4_9BACE</name>
<evidence type="ECO:0000313" key="3">
    <source>
        <dbReference type="Proteomes" id="UP000018861"/>
    </source>
</evidence>
<dbReference type="Proteomes" id="UP000018861">
    <property type="component" value="Unassembled WGS sequence"/>
</dbReference>
<proteinExistence type="predicted"/>
<feature type="region of interest" description="Disordered" evidence="1">
    <location>
        <begin position="219"/>
        <end position="276"/>
    </location>
</feature>
<feature type="compositionally biased region" description="Low complexity" evidence="1">
    <location>
        <begin position="251"/>
        <end position="263"/>
    </location>
</feature>
<feature type="compositionally biased region" description="Basic and acidic residues" evidence="1">
    <location>
        <begin position="219"/>
        <end position="244"/>
    </location>
</feature>
<comment type="caution">
    <text evidence="2">The sequence shown here is derived from an EMBL/GenBank/DDBJ whole genome shotgun (WGS) entry which is preliminary data.</text>
</comment>
<reference evidence="2 3" key="1">
    <citation type="journal article" date="2014" name="Genome Announc.">
        <title>Draft Genome Sequences of Three Strains of Bacteroides pyogenes Isolated from a Cat and Swine.</title>
        <authorList>
            <person name="Sakamoto M."/>
            <person name="Oshima K."/>
            <person name="Suda W."/>
            <person name="Kitamura K."/>
            <person name="Iida T."/>
            <person name="Hattori M."/>
            <person name="Ohkuma M."/>
        </authorList>
    </citation>
    <scope>NUCLEOTIDE SEQUENCE [LARGE SCALE GENOMIC DNA]</scope>
    <source>
        <strain evidence="2 3">JCM 6292</strain>
    </source>
</reference>
<gene>
    <name evidence="2" type="ORF">JCM6292_496</name>
</gene>
<sequence length="467" mass="51930">MAESEQDKIFRTKVIPIMDNVRDRLLRNQADEFREHSFSFGSLMAGAIGPDGGMAATQSYNDRLRYTGKWNSKTTEDYIEMVKKELKLVGVTVDAAMEKKMIDKMIKDKIPRSSIEYIIRKAATSTLFYLPQEVAKSPLEKSMDAEAERRYNPSAWEKNTGRAIGSVTDLLCMGGFGGGWKTAATWVGGDLVLSHFADKHEDRSDVPLVIRPGMEEEYRKAQKAVKQQEQKEEKQGSTAESKEVAEEETPTETPASPEQTPAEQAAGTPEQTNMDGWQGLLTSFGLNGIGDITHNLGYVLAMLPDMLVGLFTGKTKSINLKDNMMPIVSIVAGMFVRNPILKLVLIGMGGLNLINKAGHEAMDNFKEQQHPETSHSQTHYRVYPDEPLNGRIVNPEIRANCLVATIDRVPCTIALPDRVVDAYTQGALPLNTLANAVLARHDQMRQMASENYEANERQTIVRPLAQR</sequence>
<dbReference type="EMBL" id="BAIQ01000003">
    <property type="protein sequence ID" value="GAE14372.1"/>
    <property type="molecule type" value="Genomic_DNA"/>
</dbReference>
<evidence type="ECO:0000256" key="1">
    <source>
        <dbReference type="SAM" id="MobiDB-lite"/>
    </source>
</evidence>
<protein>
    <submittedName>
        <fullName evidence="2">Uncharacterized protein</fullName>
    </submittedName>
</protein>
<organism evidence="2 3">
    <name type="scientific">Bacteroides pyogenes JCM 6292</name>
    <dbReference type="NCBI Taxonomy" id="1235809"/>
    <lineage>
        <taxon>Bacteria</taxon>
        <taxon>Pseudomonadati</taxon>
        <taxon>Bacteroidota</taxon>
        <taxon>Bacteroidia</taxon>
        <taxon>Bacteroidales</taxon>
        <taxon>Bacteroidaceae</taxon>
        <taxon>Bacteroides</taxon>
    </lineage>
</organism>
<accession>W4P3S4</accession>
<evidence type="ECO:0000313" key="2">
    <source>
        <dbReference type="EMBL" id="GAE14372.1"/>
    </source>
</evidence>